<dbReference type="InterPro" id="IPR032349">
    <property type="entry name" value="DUF4865"/>
</dbReference>
<comment type="caution">
    <text evidence="1">The sequence shown here is derived from an EMBL/GenBank/DDBJ whole genome shotgun (WGS) entry which is preliminary data.</text>
</comment>
<organism evidence="1 2">
    <name type="scientific">Streptomyces caniferus</name>
    <dbReference type="NCBI Taxonomy" id="285557"/>
    <lineage>
        <taxon>Bacteria</taxon>
        <taxon>Bacillati</taxon>
        <taxon>Actinomycetota</taxon>
        <taxon>Actinomycetes</taxon>
        <taxon>Kitasatosporales</taxon>
        <taxon>Streptomycetaceae</taxon>
        <taxon>Streptomyces</taxon>
    </lineage>
</organism>
<dbReference type="EMBL" id="BLIN01000005">
    <property type="protein sequence ID" value="GFE08485.1"/>
    <property type="molecule type" value="Genomic_DNA"/>
</dbReference>
<gene>
    <name evidence="1" type="ORF">Scani_47530</name>
</gene>
<evidence type="ECO:0000313" key="1">
    <source>
        <dbReference type="EMBL" id="GFE08485.1"/>
    </source>
</evidence>
<dbReference type="Pfam" id="PF16157">
    <property type="entry name" value="DUF4865"/>
    <property type="match status" value="1"/>
</dbReference>
<dbReference type="AlphaFoldDB" id="A0A640SFX7"/>
<accession>A0A640SFX7</accession>
<protein>
    <submittedName>
        <fullName evidence="1">DUF4865 domain-containing protein</fullName>
    </submittedName>
</protein>
<reference evidence="1 2" key="1">
    <citation type="submission" date="2019-12" db="EMBL/GenBank/DDBJ databases">
        <title>Whole genome shotgun sequence of Streptomyces caniferus NBRC 15389.</title>
        <authorList>
            <person name="Ichikawa N."/>
            <person name="Kimura A."/>
            <person name="Kitahashi Y."/>
            <person name="Komaki H."/>
            <person name="Tamura T."/>
        </authorList>
    </citation>
    <scope>NUCLEOTIDE SEQUENCE [LARGE SCALE GENOMIC DNA]</scope>
    <source>
        <strain evidence="1 2">NBRC 15389</strain>
    </source>
</reference>
<proteinExistence type="predicted"/>
<dbReference type="Proteomes" id="UP000435837">
    <property type="component" value="Unassembled WGS sequence"/>
</dbReference>
<sequence>MPALHAMQYAITLPADYDMQIIRKRVKSRGHLLDDFAGLGLKAYGIRERGVDGSPVNQYAPFYLWADPEAMNRFLLGDGFRGVVRDFGRPSVQHWQGLFHRPGPAVGTLPHAFTRRTETLAEDADVADALAGAVAGHEELATTDGVHTTALALDPRRWELVHFTLWSHASPGSAGDRYEVLHLSAPDTGRLGTGRQW</sequence>
<evidence type="ECO:0000313" key="2">
    <source>
        <dbReference type="Proteomes" id="UP000435837"/>
    </source>
</evidence>
<name>A0A640SFX7_9ACTN</name>